<keyword evidence="2" id="KW-1185">Reference proteome</keyword>
<evidence type="ECO:0000313" key="1">
    <source>
        <dbReference type="EMBL" id="MBN8430900.1"/>
    </source>
</evidence>
<comment type="caution">
    <text evidence="1">The sequence shown here is derived from an EMBL/GenBank/DDBJ whole genome shotgun (WGS) entry which is preliminary data.</text>
</comment>
<dbReference type="Proteomes" id="UP000664293">
    <property type="component" value="Unassembled WGS sequence"/>
</dbReference>
<organism evidence="1 2">
    <name type="scientific">Microbulbifer salipaludis</name>
    <dbReference type="NCBI Taxonomy" id="187980"/>
    <lineage>
        <taxon>Bacteria</taxon>
        <taxon>Pseudomonadati</taxon>
        <taxon>Pseudomonadota</taxon>
        <taxon>Gammaproteobacteria</taxon>
        <taxon>Cellvibrionales</taxon>
        <taxon>Microbulbiferaceae</taxon>
        <taxon>Microbulbifer</taxon>
    </lineage>
</organism>
<accession>A0ABS3E6G3</accession>
<sequence>MVALAFLPVSTHLLADDIFIPDSTSALNLQADNAFFIDSAFGMDNQALYESAENLRNNSMGMVHRRLNHQWLELHTRPDQTHNVTGGRAVNEILKMGFKTYMEQHKRSKQHPLLRYTQSGGRLNSALDYDFRLSDDKFKISVQYEF</sequence>
<name>A0ABS3E6G3_9GAMM</name>
<dbReference type="EMBL" id="JAEKJR010000002">
    <property type="protein sequence ID" value="MBN8430900.1"/>
    <property type="molecule type" value="Genomic_DNA"/>
</dbReference>
<evidence type="ECO:0000313" key="2">
    <source>
        <dbReference type="Proteomes" id="UP000664293"/>
    </source>
</evidence>
<reference evidence="1 2" key="1">
    <citation type="submission" date="2020-12" db="EMBL/GenBank/DDBJ databases">
        <title>Oil enriched cultivation method for isolating marine PHA-producing bacteria.</title>
        <authorList>
            <person name="Zheng W."/>
            <person name="Yu S."/>
            <person name="Huang Y."/>
        </authorList>
    </citation>
    <scope>NUCLEOTIDE SEQUENCE [LARGE SCALE GENOMIC DNA]</scope>
    <source>
        <strain evidence="1 2">SN0-2</strain>
    </source>
</reference>
<protein>
    <recommendedName>
        <fullName evidence="3">DUF560 domain-containing protein</fullName>
    </recommendedName>
</protein>
<gene>
    <name evidence="1" type="ORF">JF535_08540</name>
</gene>
<proteinExistence type="predicted"/>
<evidence type="ECO:0008006" key="3">
    <source>
        <dbReference type="Google" id="ProtNLM"/>
    </source>
</evidence>